<dbReference type="RefSeq" id="WP_159546253.1">
    <property type="nucleotide sequence ID" value="NZ_CP047156.1"/>
</dbReference>
<name>A0A7L4YPN4_9ACTN</name>
<reference evidence="5 6" key="1">
    <citation type="journal article" date="2018" name="Int. J. Syst. Evol. Microbiol.">
        <title>Epidermidibacterium keratini gen. nov., sp. nov., a member of the family Sporichthyaceae, isolated from keratin epidermis.</title>
        <authorList>
            <person name="Lee D.G."/>
            <person name="Trujillo M.E."/>
            <person name="Kang S."/>
            <person name="Nam J.J."/>
            <person name="Kim Y.J."/>
        </authorList>
    </citation>
    <scope>NUCLEOTIDE SEQUENCE [LARGE SCALE GENOMIC DNA]</scope>
    <source>
        <strain evidence="5 6">EPI-7</strain>
    </source>
</reference>
<dbReference type="EMBL" id="CP047156">
    <property type="protein sequence ID" value="QHC01116.1"/>
    <property type="molecule type" value="Genomic_DNA"/>
</dbReference>
<dbReference type="AlphaFoldDB" id="A0A7L4YPN4"/>
<feature type="chain" id="PRO_5038909366" evidence="3">
    <location>
        <begin position="19"/>
        <end position="419"/>
    </location>
</feature>
<evidence type="ECO:0000313" key="6">
    <source>
        <dbReference type="Proteomes" id="UP000463857"/>
    </source>
</evidence>
<dbReference type="Pfam" id="PF13458">
    <property type="entry name" value="Peripla_BP_6"/>
    <property type="match status" value="1"/>
</dbReference>
<feature type="domain" description="Leucine-binding protein" evidence="4">
    <location>
        <begin position="53"/>
        <end position="391"/>
    </location>
</feature>
<sequence length="419" mass="43914">MRKFPLAAVAATSAIALALTGCSTKGGGGGSSSGADGLKTDVGVTDSEISLLTLDDLSGVFKTNSLAYEYGIGIWVDEVNEAGGICERDIKINSQDTAYKVDNALPLYDQQKANSLGIISVGGSHILAALKQKITSDNMLTVPASWASINLDSNAILMIGQTYDVEMLNGLSYLQEEGIIGEGDKIGHIYVDSEYGQNALVGSKAYADENGMSVTEAKIASTDTDMTAIVTKMKADGVKAIAITTPPAALGSAALQNQSQGLNVPMIGSNPVFSPTLLEDAAVTSALSNYYQVTSYAPFGADNPKVQEILTKLTEKTQDAPNLGTVMGYVWGLAWGEVLQKACDNGDMTRAGVLEAKDSIDSLATEDLTGTLDFSTPGAPTTRQAFITQADPEVPGGLTVVKELYESDSAKNYKAPYQK</sequence>
<dbReference type="KEGG" id="eke:EK0264_12990"/>
<dbReference type="InterPro" id="IPR028081">
    <property type="entry name" value="Leu-bd"/>
</dbReference>
<evidence type="ECO:0000256" key="2">
    <source>
        <dbReference type="ARBA" id="ARBA00022729"/>
    </source>
</evidence>
<dbReference type="PANTHER" id="PTHR47235:SF1">
    <property type="entry name" value="BLR6548 PROTEIN"/>
    <property type="match status" value="1"/>
</dbReference>
<dbReference type="PROSITE" id="PS51257">
    <property type="entry name" value="PROKAR_LIPOPROTEIN"/>
    <property type="match status" value="1"/>
</dbReference>
<dbReference type="Proteomes" id="UP000463857">
    <property type="component" value="Chromosome"/>
</dbReference>
<keyword evidence="6" id="KW-1185">Reference proteome</keyword>
<protein>
    <submittedName>
        <fullName evidence="5">ABC transporter substrate-binding protein</fullName>
    </submittedName>
</protein>
<dbReference type="SUPFAM" id="SSF53822">
    <property type="entry name" value="Periplasmic binding protein-like I"/>
    <property type="match status" value="1"/>
</dbReference>
<proteinExistence type="inferred from homology"/>
<evidence type="ECO:0000256" key="3">
    <source>
        <dbReference type="SAM" id="SignalP"/>
    </source>
</evidence>
<dbReference type="OrthoDB" id="26870at2"/>
<comment type="similarity">
    <text evidence="1">Belongs to the leucine-binding protein family.</text>
</comment>
<keyword evidence="2 3" id="KW-0732">Signal</keyword>
<feature type="signal peptide" evidence="3">
    <location>
        <begin position="1"/>
        <end position="18"/>
    </location>
</feature>
<evidence type="ECO:0000259" key="4">
    <source>
        <dbReference type="Pfam" id="PF13458"/>
    </source>
</evidence>
<organism evidence="5 6">
    <name type="scientific">Epidermidibacterium keratini</name>
    <dbReference type="NCBI Taxonomy" id="1891644"/>
    <lineage>
        <taxon>Bacteria</taxon>
        <taxon>Bacillati</taxon>
        <taxon>Actinomycetota</taxon>
        <taxon>Actinomycetes</taxon>
        <taxon>Sporichthyales</taxon>
        <taxon>Sporichthyaceae</taxon>
        <taxon>Epidermidibacterium</taxon>
    </lineage>
</organism>
<dbReference type="Gene3D" id="3.40.50.2300">
    <property type="match status" value="2"/>
</dbReference>
<dbReference type="InParanoid" id="A0A7L4YPN4"/>
<dbReference type="PANTHER" id="PTHR47235">
    <property type="entry name" value="BLR6548 PROTEIN"/>
    <property type="match status" value="1"/>
</dbReference>
<evidence type="ECO:0000313" key="5">
    <source>
        <dbReference type="EMBL" id="QHC01116.1"/>
    </source>
</evidence>
<dbReference type="InterPro" id="IPR028082">
    <property type="entry name" value="Peripla_BP_I"/>
</dbReference>
<accession>A0A7L4YPN4</accession>
<evidence type="ECO:0000256" key="1">
    <source>
        <dbReference type="ARBA" id="ARBA00010062"/>
    </source>
</evidence>
<gene>
    <name evidence="5" type="ORF">EK0264_12990</name>
</gene>